<dbReference type="InterPro" id="IPR050052">
    <property type="entry name" value="ATP-dep_Clp_protease_ClpX"/>
</dbReference>
<dbReference type="GO" id="GO:0043335">
    <property type="term" value="P:protein unfolding"/>
    <property type="evidence" value="ECO:0007669"/>
    <property type="project" value="UniProtKB-UniRule"/>
</dbReference>
<comment type="similarity">
    <text evidence="1 5">Belongs to the ClpX chaperone family. HslU subfamily.</text>
</comment>
<feature type="binding site" evidence="5">
    <location>
        <begin position="65"/>
        <end position="70"/>
    </location>
    <ligand>
        <name>ATP</name>
        <dbReference type="ChEBI" id="CHEBI:30616"/>
    </ligand>
</feature>
<dbReference type="PATRIC" id="fig|1006576.9.peg.1374"/>
<keyword evidence="8" id="KW-0645">Protease</keyword>
<keyword evidence="3 5" id="KW-0067">ATP-binding</keyword>
<dbReference type="Gene3D" id="1.10.8.60">
    <property type="match status" value="1"/>
</dbReference>
<dbReference type="GO" id="GO:0009376">
    <property type="term" value="C:HslUV protease complex"/>
    <property type="evidence" value="ECO:0007669"/>
    <property type="project" value="UniProtKB-UniRule"/>
</dbReference>
<dbReference type="InterPro" id="IPR019489">
    <property type="entry name" value="Clp_ATPase_C"/>
</dbReference>
<dbReference type="PANTHER" id="PTHR48102:SF3">
    <property type="entry name" value="ATP-DEPENDENT PROTEASE ATPASE SUBUNIT HSLU"/>
    <property type="match status" value="1"/>
</dbReference>
<keyword evidence="2 5" id="KW-0547">Nucleotide-binding</keyword>
<dbReference type="STRING" id="1006576.DTL3_1377"/>
<dbReference type="KEGG" id="dtn:DTL3_1377"/>
<keyword evidence="8" id="KW-0378">Hydrolase</keyword>
<dbReference type="FunFam" id="3.40.50.300:FF:000220">
    <property type="entry name" value="ATP-dependent protease ATPase subunit HslU"/>
    <property type="match status" value="1"/>
</dbReference>
<organism evidence="8 9">
    <name type="scientific">Defluviitoga tunisiensis</name>
    <dbReference type="NCBI Taxonomy" id="1006576"/>
    <lineage>
        <taxon>Bacteria</taxon>
        <taxon>Thermotogati</taxon>
        <taxon>Thermotogota</taxon>
        <taxon>Thermotogae</taxon>
        <taxon>Petrotogales</taxon>
        <taxon>Petrotogaceae</taxon>
        <taxon>Defluviitoga</taxon>
    </lineage>
</organism>
<dbReference type="GO" id="GO:0036402">
    <property type="term" value="F:proteasome-activating activity"/>
    <property type="evidence" value="ECO:0007669"/>
    <property type="project" value="UniProtKB-UniRule"/>
</dbReference>
<dbReference type="SMART" id="SM00382">
    <property type="entry name" value="AAA"/>
    <property type="match status" value="1"/>
</dbReference>
<dbReference type="InterPro" id="IPR027417">
    <property type="entry name" value="P-loop_NTPase"/>
</dbReference>
<dbReference type="Pfam" id="PF07724">
    <property type="entry name" value="AAA_2"/>
    <property type="match status" value="1"/>
</dbReference>
<dbReference type="PANTHER" id="PTHR48102">
    <property type="entry name" value="ATP-DEPENDENT CLP PROTEASE ATP-BINDING SUBUNIT CLPX-LIKE, MITOCHONDRIAL-RELATED"/>
    <property type="match status" value="1"/>
</dbReference>
<dbReference type="NCBIfam" id="NF003544">
    <property type="entry name" value="PRK05201.1"/>
    <property type="match status" value="1"/>
</dbReference>
<dbReference type="EMBL" id="LN824141">
    <property type="protein sequence ID" value="CEP78671.1"/>
    <property type="molecule type" value="Genomic_DNA"/>
</dbReference>
<comment type="subcellular location">
    <subcellularLocation>
        <location evidence="5">Cytoplasm</location>
    </subcellularLocation>
</comment>
<dbReference type="SMART" id="SM01086">
    <property type="entry name" value="ClpB_D2-small"/>
    <property type="match status" value="1"/>
</dbReference>
<dbReference type="InterPro" id="IPR003959">
    <property type="entry name" value="ATPase_AAA_core"/>
</dbReference>
<dbReference type="GO" id="GO:0016887">
    <property type="term" value="F:ATP hydrolysis activity"/>
    <property type="evidence" value="ECO:0007669"/>
    <property type="project" value="InterPro"/>
</dbReference>
<dbReference type="Proteomes" id="UP000032809">
    <property type="component" value="Chromosome I"/>
</dbReference>
<dbReference type="InterPro" id="IPR003593">
    <property type="entry name" value="AAA+_ATPase"/>
</dbReference>
<feature type="binding site" evidence="5">
    <location>
        <position position="23"/>
    </location>
    <ligand>
        <name>ATP</name>
        <dbReference type="ChEBI" id="CHEBI:30616"/>
    </ligand>
</feature>
<keyword evidence="9" id="KW-1185">Reference proteome</keyword>
<evidence type="ECO:0000259" key="7">
    <source>
        <dbReference type="SMART" id="SM01086"/>
    </source>
</evidence>
<evidence type="ECO:0000313" key="9">
    <source>
        <dbReference type="Proteomes" id="UP000032809"/>
    </source>
</evidence>
<feature type="binding site" evidence="5">
    <location>
        <position position="347"/>
    </location>
    <ligand>
        <name>ATP</name>
        <dbReference type="ChEBI" id="CHEBI:30616"/>
    </ligand>
</feature>
<dbReference type="GO" id="GO:0008233">
    <property type="term" value="F:peptidase activity"/>
    <property type="evidence" value="ECO:0007669"/>
    <property type="project" value="UniProtKB-KW"/>
</dbReference>
<keyword evidence="4 5" id="KW-0143">Chaperone</keyword>
<dbReference type="AlphaFoldDB" id="A0A0C7NL97"/>
<evidence type="ECO:0000313" key="8">
    <source>
        <dbReference type="EMBL" id="CEP78671.1"/>
    </source>
</evidence>
<sequence>MKFIIENELTPKKIVSELDKYIVGQTEAKKLVAIALRNRIRRLSLDEEIRKDVIPKNILMIGPTGVGKTEIARRLAEIANAPFVKVEATRFTEVGYVGKNVESMIRELVDNSINMVKKEMMEEVKEKAQRAVEERIVEALVPSKKKKTQTSFTDMFQVFTQPNQYEQDKNIREEDEAILKKRKEVLEKLRNKELEDVEIEIELEEQASPLFLGMGPEFEDMGMQFGEMFESLMPKKKKKRRMKVSEARRVLEPIEAEQFIDQDRLYQEGLDRAQNQGIVFIDEIDKVVSKGSSSGPDVSREGVQRDLLPIVEGTTVLTKYGSIKTDYILFIAAGAFSDSKPSDLIPELQGRFPIRAELSSLTKEDFVRILTQPKNALLIQYQFLLKADGVVVEFTDDGIDRMADIAYEVNEKVENIGARRLYTIVEKVLEEISYEAPASGEWEVRVDKNYVDLRLGDIVLNEDLREFIL</sequence>
<evidence type="ECO:0000256" key="5">
    <source>
        <dbReference type="HAMAP-Rule" id="MF_00249"/>
    </source>
</evidence>
<evidence type="ECO:0000259" key="6">
    <source>
        <dbReference type="SMART" id="SM00382"/>
    </source>
</evidence>
<dbReference type="Gene3D" id="3.40.50.300">
    <property type="entry name" value="P-loop containing nucleotide triphosphate hydrolases"/>
    <property type="match status" value="2"/>
</dbReference>
<dbReference type="InterPro" id="IPR004491">
    <property type="entry name" value="HslU"/>
</dbReference>
<feature type="domain" description="AAA+ ATPase" evidence="6">
    <location>
        <begin position="54"/>
        <end position="358"/>
    </location>
</feature>
<gene>
    <name evidence="5 8" type="primary">hslU</name>
    <name evidence="8" type="ORF">DTL3_1377</name>
</gene>
<evidence type="ECO:0000256" key="2">
    <source>
        <dbReference type="ARBA" id="ARBA00022741"/>
    </source>
</evidence>
<dbReference type="Gene3D" id="1.10.8.10">
    <property type="entry name" value="DNA helicase RuvA subunit, C-terminal domain"/>
    <property type="match status" value="1"/>
</dbReference>
<dbReference type="NCBIfam" id="TIGR00390">
    <property type="entry name" value="hslU"/>
    <property type="match status" value="1"/>
</dbReference>
<name>A0A0C7NL97_DEFTU</name>
<dbReference type="Pfam" id="PF00004">
    <property type="entry name" value="AAA"/>
    <property type="match status" value="1"/>
</dbReference>
<evidence type="ECO:0000256" key="3">
    <source>
        <dbReference type="ARBA" id="ARBA00022840"/>
    </source>
</evidence>
<comment type="subunit">
    <text evidence="5">A double ring-shaped homohexamer of HslV is capped on each side by a ring-shaped HslU homohexamer. The assembly of the HslU/HslV complex is dependent on binding of ATP.</text>
</comment>
<feature type="binding site" evidence="5">
    <location>
        <position position="419"/>
    </location>
    <ligand>
        <name>ATP</name>
        <dbReference type="ChEBI" id="CHEBI:30616"/>
    </ligand>
</feature>
<protein>
    <recommendedName>
        <fullName evidence="5">ATP-dependent protease ATPase subunit HslU</fullName>
    </recommendedName>
    <alternativeName>
        <fullName evidence="5">Unfoldase HslU</fullName>
    </alternativeName>
</protein>
<feature type="domain" description="Clp ATPase C-terminal" evidence="7">
    <location>
        <begin position="361"/>
        <end position="460"/>
    </location>
</feature>
<keyword evidence="5" id="KW-0963">Cytoplasm</keyword>
<dbReference type="HAMAP" id="MF_00249">
    <property type="entry name" value="HslU"/>
    <property type="match status" value="1"/>
</dbReference>
<comment type="function">
    <text evidence="5">ATPase subunit of a proteasome-like degradation complex; this subunit has chaperone activity. The binding of ATP and its subsequent hydrolysis by HslU are essential for unfolding of protein substrates subsequently hydrolyzed by HslV. HslU recognizes the N-terminal part of its protein substrates and unfolds these before they are guided to HslV for hydrolysis.</text>
</comment>
<reference evidence="9" key="1">
    <citation type="submission" date="2014-11" db="EMBL/GenBank/DDBJ databases">
        <authorList>
            <person name="Wibberg D."/>
        </authorList>
    </citation>
    <scope>NUCLEOTIDE SEQUENCE [LARGE SCALE GENOMIC DNA]</scope>
    <source>
        <strain evidence="9">L3</strain>
    </source>
</reference>
<dbReference type="HOGENOM" id="CLU_033123_0_0_0"/>
<dbReference type="GO" id="GO:0005524">
    <property type="term" value="F:ATP binding"/>
    <property type="evidence" value="ECO:0007669"/>
    <property type="project" value="UniProtKB-UniRule"/>
</dbReference>
<evidence type="ECO:0000256" key="4">
    <source>
        <dbReference type="ARBA" id="ARBA00023186"/>
    </source>
</evidence>
<feature type="binding site" evidence="5">
    <location>
        <position position="282"/>
    </location>
    <ligand>
        <name>ATP</name>
        <dbReference type="ChEBI" id="CHEBI:30616"/>
    </ligand>
</feature>
<accession>A0A0C7NL97</accession>
<proteinExistence type="inferred from homology"/>
<evidence type="ECO:0000256" key="1">
    <source>
        <dbReference type="ARBA" id="ARBA00009771"/>
    </source>
</evidence>
<dbReference type="SUPFAM" id="SSF52540">
    <property type="entry name" value="P-loop containing nucleoside triphosphate hydrolases"/>
    <property type="match status" value="1"/>
</dbReference>